<keyword evidence="1" id="KW-0472">Membrane</keyword>
<keyword evidence="1" id="KW-0812">Transmembrane</keyword>
<dbReference type="Gene3D" id="1.10.287.110">
    <property type="entry name" value="DnaJ domain"/>
    <property type="match status" value="1"/>
</dbReference>
<dbReference type="PROSITE" id="PS50076">
    <property type="entry name" value="DNAJ_2"/>
    <property type="match status" value="1"/>
</dbReference>
<feature type="transmembrane region" description="Helical" evidence="1">
    <location>
        <begin position="161"/>
        <end position="182"/>
    </location>
</feature>
<dbReference type="WBParaSite" id="HCON_00163630-00001">
    <property type="protein sequence ID" value="HCON_00163630-00001"/>
    <property type="gene ID" value="HCON_00163630"/>
</dbReference>
<dbReference type="OMA" id="NIQRAEW"/>
<dbReference type="PRINTS" id="PR00625">
    <property type="entry name" value="JDOMAIN"/>
</dbReference>
<dbReference type="PANTHER" id="PTHR44825:SF1">
    <property type="entry name" value="DNAJ HOMOLOG SUBFAMILY C MEMBER 4"/>
    <property type="match status" value="1"/>
</dbReference>
<reference evidence="4" key="1">
    <citation type="submission" date="2020-12" db="UniProtKB">
        <authorList>
            <consortium name="WormBaseParasite"/>
        </authorList>
    </citation>
    <scope>IDENTIFICATION</scope>
    <source>
        <strain evidence="4">MHco3</strain>
    </source>
</reference>
<dbReference type="PANTHER" id="PTHR44825">
    <property type="match status" value="1"/>
</dbReference>
<keyword evidence="1" id="KW-1133">Transmembrane helix</keyword>
<accession>A0A7I4Z005</accession>
<keyword evidence="3" id="KW-1185">Reference proteome</keyword>
<dbReference type="Proteomes" id="UP000025227">
    <property type="component" value="Unplaced"/>
</dbReference>
<protein>
    <submittedName>
        <fullName evidence="4">J domain-containing protein</fullName>
    </submittedName>
</protein>
<dbReference type="CDD" id="cd06257">
    <property type="entry name" value="DnaJ"/>
    <property type="match status" value="1"/>
</dbReference>
<sequence>MLLLMRCCRVDVMLERHVSYLPRKPNHYEVLGVERNATEAEIRSAFVKRSHELHPDRRARSQDRRVGWKRGSNTESFMKVKEAYDCLRKPATRANYDDSLISSAGYLQEADHLNFKGGTIIDNSTDSSRAYSKQRVFVSPASNHFRDLEQEYYREKHKNRMIVFTAGLTLVLILVNIGYISYMRYNQRAQFSGNLAPSKDL</sequence>
<dbReference type="InterPro" id="IPR001623">
    <property type="entry name" value="DnaJ_domain"/>
</dbReference>
<evidence type="ECO:0000256" key="1">
    <source>
        <dbReference type="SAM" id="Phobius"/>
    </source>
</evidence>
<dbReference type="InterPro" id="IPR052763">
    <property type="entry name" value="DnaJ_C4"/>
</dbReference>
<feature type="domain" description="J" evidence="2">
    <location>
        <begin position="26"/>
        <end position="100"/>
    </location>
</feature>
<proteinExistence type="predicted"/>
<dbReference type="InterPro" id="IPR036869">
    <property type="entry name" value="J_dom_sf"/>
</dbReference>
<evidence type="ECO:0000313" key="4">
    <source>
        <dbReference type="WBParaSite" id="HCON_00163630-00001"/>
    </source>
</evidence>
<dbReference type="OrthoDB" id="376357at2759"/>
<name>A0A7I4Z005_HAECO</name>
<evidence type="ECO:0000259" key="2">
    <source>
        <dbReference type="PROSITE" id="PS50076"/>
    </source>
</evidence>
<dbReference type="AlphaFoldDB" id="A0A7I4Z005"/>
<dbReference type="SMART" id="SM00271">
    <property type="entry name" value="DnaJ"/>
    <property type="match status" value="1"/>
</dbReference>
<dbReference type="Pfam" id="PF00226">
    <property type="entry name" value="DnaJ"/>
    <property type="match status" value="1"/>
</dbReference>
<evidence type="ECO:0000313" key="3">
    <source>
        <dbReference type="Proteomes" id="UP000025227"/>
    </source>
</evidence>
<organism evidence="3 4">
    <name type="scientific">Haemonchus contortus</name>
    <name type="common">Barber pole worm</name>
    <dbReference type="NCBI Taxonomy" id="6289"/>
    <lineage>
        <taxon>Eukaryota</taxon>
        <taxon>Metazoa</taxon>
        <taxon>Ecdysozoa</taxon>
        <taxon>Nematoda</taxon>
        <taxon>Chromadorea</taxon>
        <taxon>Rhabditida</taxon>
        <taxon>Rhabditina</taxon>
        <taxon>Rhabditomorpha</taxon>
        <taxon>Strongyloidea</taxon>
        <taxon>Trichostrongylidae</taxon>
        <taxon>Haemonchus</taxon>
    </lineage>
</organism>
<dbReference type="SUPFAM" id="SSF46565">
    <property type="entry name" value="Chaperone J-domain"/>
    <property type="match status" value="1"/>
</dbReference>